<proteinExistence type="predicted"/>
<sequence>MKKLIAVSVFSALALTSLNSYANCALAAVKDFPRLPALEASQSQEVAALKATVDMYLERATQNLESCGGYSEDFFYNAAVTRLEKTAEHYNALVRHHNQMLVSAK</sequence>
<reference evidence="2 3" key="1">
    <citation type="journal article" date="2011" name="Int. J. Syst. Evol. Microbiol.">
        <title>Zhongshania antarctica gen. nov., sp. nov. and Zhongshania guokunii sp. nov., gammaproteobacteria respectively isolated from coastal attached (fast) ice and surface seawater of the Antarctic.</title>
        <authorList>
            <person name="Li H.J."/>
            <person name="Zhang X.Y."/>
            <person name="Chen C.X."/>
            <person name="Zhang Y.J."/>
            <person name="Gao Z.M."/>
            <person name="Yu Y."/>
            <person name="Chen X.L."/>
            <person name="Chen B."/>
            <person name="Zhang Y.Z."/>
        </authorList>
    </citation>
    <scope>NUCLEOTIDE SEQUENCE [LARGE SCALE GENOMIC DNA]</scope>
    <source>
        <strain evidence="2 3">ZS6-22T</strain>
    </source>
</reference>
<keyword evidence="3" id="KW-1185">Reference proteome</keyword>
<name>A0ABV3U566_9GAMM</name>
<comment type="caution">
    <text evidence="2">The sequence shown here is derived from an EMBL/GenBank/DDBJ whole genome shotgun (WGS) entry which is preliminary data.</text>
</comment>
<dbReference type="EMBL" id="JBFRYA010000003">
    <property type="protein sequence ID" value="MEX1668139.1"/>
    <property type="molecule type" value="Genomic_DNA"/>
</dbReference>
<accession>A0ABV3U566</accession>
<evidence type="ECO:0000313" key="3">
    <source>
        <dbReference type="Proteomes" id="UP001557485"/>
    </source>
</evidence>
<evidence type="ECO:0000313" key="2">
    <source>
        <dbReference type="EMBL" id="MEX1668139.1"/>
    </source>
</evidence>
<gene>
    <name evidence="2" type="ORF">AB4876_04400</name>
</gene>
<organism evidence="2 3">
    <name type="scientific">Zhongshania guokunii</name>
    <dbReference type="NCBI Taxonomy" id="641783"/>
    <lineage>
        <taxon>Bacteria</taxon>
        <taxon>Pseudomonadati</taxon>
        <taxon>Pseudomonadota</taxon>
        <taxon>Gammaproteobacteria</taxon>
        <taxon>Cellvibrionales</taxon>
        <taxon>Spongiibacteraceae</taxon>
        <taxon>Zhongshania</taxon>
    </lineage>
</organism>
<keyword evidence="1" id="KW-0732">Signal</keyword>
<dbReference type="RefSeq" id="WP_368380437.1">
    <property type="nucleotide sequence ID" value="NZ_JBFRYA010000003.1"/>
</dbReference>
<evidence type="ECO:0000256" key="1">
    <source>
        <dbReference type="SAM" id="SignalP"/>
    </source>
</evidence>
<feature type="signal peptide" evidence="1">
    <location>
        <begin position="1"/>
        <end position="22"/>
    </location>
</feature>
<feature type="chain" id="PRO_5045690244" evidence="1">
    <location>
        <begin position="23"/>
        <end position="105"/>
    </location>
</feature>
<protein>
    <submittedName>
        <fullName evidence="2">Uncharacterized protein</fullName>
    </submittedName>
</protein>
<dbReference type="Proteomes" id="UP001557485">
    <property type="component" value="Unassembled WGS sequence"/>
</dbReference>